<proteinExistence type="predicted"/>
<name>A0A1G6IDB0_9BACI</name>
<dbReference type="EMBL" id="FMZB01000001">
    <property type="protein sequence ID" value="SDC04481.1"/>
    <property type="molecule type" value="Genomic_DNA"/>
</dbReference>
<dbReference type="InterPro" id="IPR047705">
    <property type="entry name" value="AimR-like"/>
</dbReference>
<evidence type="ECO:0000313" key="1">
    <source>
        <dbReference type="EMBL" id="SDC04481.1"/>
    </source>
</evidence>
<organism evidence="1 2">
    <name type="scientific">Terribacillus halophilus</name>
    <dbReference type="NCBI Taxonomy" id="361279"/>
    <lineage>
        <taxon>Bacteria</taxon>
        <taxon>Bacillati</taxon>
        <taxon>Bacillota</taxon>
        <taxon>Bacilli</taxon>
        <taxon>Bacillales</taxon>
        <taxon>Bacillaceae</taxon>
        <taxon>Terribacillus</taxon>
    </lineage>
</organism>
<gene>
    <name evidence="1" type="ORF">SAMN05421663_101242</name>
</gene>
<accession>A0A1G6IDB0</accession>
<dbReference type="Proteomes" id="UP000198666">
    <property type="component" value="Unassembled WGS sequence"/>
</dbReference>
<dbReference type="AlphaFoldDB" id="A0A1G6IDB0"/>
<reference evidence="2" key="1">
    <citation type="submission" date="2016-10" db="EMBL/GenBank/DDBJ databases">
        <authorList>
            <person name="Varghese N."/>
            <person name="Submissions S."/>
        </authorList>
    </citation>
    <scope>NUCLEOTIDE SEQUENCE [LARGE SCALE GENOMIC DNA]</scope>
    <source>
        <strain evidence="2">DSM 21620</strain>
    </source>
</reference>
<dbReference type="RefSeq" id="WP_093725171.1">
    <property type="nucleotide sequence ID" value="NZ_FMZB01000001.1"/>
</dbReference>
<sequence length="355" mass="41906">MNLSSLRKEATDLGKLSAATSRMTDLWSFIQLVETSHDVKQVTDLAASFCVQSGSPGVLLAAMDFLGMNYYEKELQLVIERNKHSLHQRNRSYARLYELIIQYQAYKLPGDEFERQISRHQADFPEAKALVLIGRIYQHFHCHDYHAIGHYLDELQETIIFIKDYLLRMMMTVRMDKLLFQYHWKRNELILARKHSRNILHHTYLPGQRAVQHYKMGLTFLFDDKIASFSHLAEGSKMAKQYHVTLLAQLLDRQVLPIVAAHFGIPHAYLTDDPHALAYIEYQLGEIDNAKKRYPKWKPEKQTAFYKYFYGLIHQNKDYLVASYHLFIRRHKDFYFSRLPMYAIQKIDNNRPSTI</sequence>
<protein>
    <submittedName>
        <fullName evidence="1">Uncharacterized protein</fullName>
    </submittedName>
</protein>
<dbReference type="OrthoDB" id="2692106at2"/>
<keyword evidence="2" id="KW-1185">Reference proteome</keyword>
<evidence type="ECO:0000313" key="2">
    <source>
        <dbReference type="Proteomes" id="UP000198666"/>
    </source>
</evidence>
<dbReference type="Pfam" id="PF22871">
    <property type="entry name" value="AimR"/>
    <property type="match status" value="1"/>
</dbReference>
<dbReference type="NCBIfam" id="NF038310">
    <property type="entry name" value="lysogeny_AimR"/>
    <property type="match status" value="1"/>
</dbReference>
<dbReference type="STRING" id="361279.SAMN05421663_101242"/>